<evidence type="ECO:0000313" key="1">
    <source>
        <dbReference type="EMBL" id="QHU28764.1"/>
    </source>
</evidence>
<sequence length="249" mass="27739">MESQVDYSYNNNFTNELNNFLAENSENFVNGNRLFNQWTGRHTDSCEYKQRLNLATKPMEYFVNSLNNISGLPDNEEFLSFTPVGNAQTVHISNLFDRPIPSSLQTTPSIYTLPYSTSPNLQMENNINTLDTDLDLTLKTGLGLRPKNNQADLSSKNWPVYGDISAATLGVTSQNAGQHSKLPHSMRVINHNIPGLNHMPSPESEGIGIMQLGGVNGFGISSTVMMRNYNNGPNLSCKQYKKQLLDAMK</sequence>
<dbReference type="EMBL" id="MN740474">
    <property type="protein sequence ID" value="QHU28764.1"/>
    <property type="molecule type" value="Genomic_DNA"/>
</dbReference>
<protein>
    <submittedName>
        <fullName evidence="1">Uncharacterized protein</fullName>
    </submittedName>
</protein>
<dbReference type="AlphaFoldDB" id="A0A6C0LGT1"/>
<name>A0A6C0LGT1_9ZZZZ</name>
<organism evidence="1">
    <name type="scientific">viral metagenome</name>
    <dbReference type="NCBI Taxonomy" id="1070528"/>
    <lineage>
        <taxon>unclassified sequences</taxon>
        <taxon>metagenomes</taxon>
        <taxon>organismal metagenomes</taxon>
    </lineage>
</organism>
<accession>A0A6C0LGT1</accession>
<reference evidence="1" key="1">
    <citation type="journal article" date="2020" name="Nature">
        <title>Giant virus diversity and host interactions through global metagenomics.</title>
        <authorList>
            <person name="Schulz F."/>
            <person name="Roux S."/>
            <person name="Paez-Espino D."/>
            <person name="Jungbluth S."/>
            <person name="Walsh D.A."/>
            <person name="Denef V.J."/>
            <person name="McMahon K.D."/>
            <person name="Konstantinidis K.T."/>
            <person name="Eloe-Fadrosh E.A."/>
            <person name="Kyrpides N.C."/>
            <person name="Woyke T."/>
        </authorList>
    </citation>
    <scope>NUCLEOTIDE SEQUENCE</scope>
    <source>
        <strain evidence="1">GVMAG-M-3300027791-30</strain>
    </source>
</reference>
<proteinExistence type="predicted"/>